<comment type="similarity">
    <text evidence="3">Belongs to the UCMA family.</text>
</comment>
<dbReference type="Pfam" id="PF17085">
    <property type="entry name" value="UCMA"/>
    <property type="match status" value="2"/>
</dbReference>
<name>A0A667GCC9_LYNCA</name>
<evidence type="ECO:0000256" key="6">
    <source>
        <dbReference type="ARBA" id="ARBA00022530"/>
    </source>
</evidence>
<evidence type="ECO:0000256" key="7">
    <source>
        <dbReference type="ARBA" id="ARBA00022641"/>
    </source>
</evidence>
<evidence type="ECO:0000256" key="2">
    <source>
        <dbReference type="ARBA" id="ARBA00004498"/>
    </source>
</evidence>
<sequence>MGIRSPASLPPGMPGTAARTWRLASGSAEPSPSALWFPNGASAHPKMAWRQLLLACCLSAAVLLTTLQEGAGASVGTQQEAGQDVREDVEQKIFMQESDASNFLKRRGKRSPKSQDEVNGFLVSNWPRTLGRTINFMSDCFSHLQNGMVGEAENRQKLRANELRREYYEEQRNEFENFVEEQNDEARRSITEQDSFTGSLFVVELVRLHPVPAHFCEWLKIAFLQLSLCLE</sequence>
<evidence type="ECO:0000256" key="9">
    <source>
        <dbReference type="ARBA" id="ARBA00023054"/>
    </source>
</evidence>
<accession>A0A667GCC9</accession>
<dbReference type="PANTHER" id="PTHR28647:SF2">
    <property type="entry name" value="UNIQUE CARTILAGE MATRIX-ASSOCIATED PROTEIN"/>
    <property type="match status" value="1"/>
</dbReference>
<gene>
    <name evidence="10" type="primary">UCMA</name>
</gene>
<keyword evidence="11" id="KW-1185">Reference proteome</keyword>
<dbReference type="AlphaFoldDB" id="A0A667GCC9"/>
<dbReference type="GO" id="GO:0031012">
    <property type="term" value="C:extracellular matrix"/>
    <property type="evidence" value="ECO:0007669"/>
    <property type="project" value="TreeGrafter"/>
</dbReference>
<dbReference type="Proteomes" id="UP000472241">
    <property type="component" value="Unplaced"/>
</dbReference>
<evidence type="ECO:0000256" key="8">
    <source>
        <dbReference type="ARBA" id="ARBA00022729"/>
    </source>
</evidence>
<keyword evidence="9" id="KW-0175">Coiled coil</keyword>
<evidence type="ECO:0000256" key="1">
    <source>
        <dbReference type="ARBA" id="ARBA00002111"/>
    </source>
</evidence>
<dbReference type="InterPro" id="IPR031386">
    <property type="entry name" value="UCMA"/>
</dbReference>
<evidence type="ECO:0000313" key="10">
    <source>
        <dbReference type="Ensembl" id="ENSLCNP00005004662.1"/>
    </source>
</evidence>
<comment type="function">
    <text evidence="1">May be involved in the negative control of osteogenic differentiation of osteochondrogenic precursor cells in peripheral zones of fetal cartilage and at the cartilage-bone interface.</text>
</comment>
<keyword evidence="7" id="KW-0765">Sulfation</keyword>
<keyword evidence="6" id="KW-0272">Extracellular matrix</keyword>
<dbReference type="GO" id="GO:0048706">
    <property type="term" value="P:embryonic skeletal system development"/>
    <property type="evidence" value="ECO:0007669"/>
    <property type="project" value="TreeGrafter"/>
</dbReference>
<comment type="subcellular location">
    <subcellularLocation>
        <location evidence="2">Secreted</location>
        <location evidence="2">Extracellular space</location>
        <location evidence="2">Extracellular matrix</location>
    </subcellularLocation>
</comment>
<dbReference type="PANTHER" id="PTHR28647">
    <property type="entry name" value="UNIQUE CARTILAGE MATRIX-ASSOCIATED PROTEIN"/>
    <property type="match status" value="1"/>
</dbReference>
<evidence type="ECO:0000256" key="5">
    <source>
        <dbReference type="ARBA" id="ARBA00022525"/>
    </source>
</evidence>
<keyword evidence="5" id="KW-0964">Secreted</keyword>
<reference evidence="10" key="2">
    <citation type="submission" date="2025-09" db="UniProtKB">
        <authorList>
            <consortium name="Ensembl"/>
        </authorList>
    </citation>
    <scope>IDENTIFICATION</scope>
</reference>
<evidence type="ECO:0000313" key="11">
    <source>
        <dbReference type="Proteomes" id="UP000472241"/>
    </source>
</evidence>
<keyword evidence="8" id="KW-0732">Signal</keyword>
<proteinExistence type="inferred from homology"/>
<evidence type="ECO:0000256" key="4">
    <source>
        <dbReference type="ARBA" id="ARBA00013765"/>
    </source>
</evidence>
<reference evidence="10" key="1">
    <citation type="submission" date="2025-08" db="UniProtKB">
        <authorList>
            <consortium name="Ensembl"/>
        </authorList>
    </citation>
    <scope>IDENTIFICATION</scope>
</reference>
<dbReference type="GO" id="GO:0045667">
    <property type="term" value="P:regulation of osteoblast differentiation"/>
    <property type="evidence" value="ECO:0007669"/>
    <property type="project" value="InterPro"/>
</dbReference>
<evidence type="ECO:0000256" key="3">
    <source>
        <dbReference type="ARBA" id="ARBA00011000"/>
    </source>
</evidence>
<organism evidence="10 11">
    <name type="scientific">Lynx canadensis</name>
    <name type="common">Canada lynx</name>
    <name type="synonym">Felis canadensis</name>
    <dbReference type="NCBI Taxonomy" id="61383"/>
    <lineage>
        <taxon>Eukaryota</taxon>
        <taxon>Metazoa</taxon>
        <taxon>Chordata</taxon>
        <taxon>Craniata</taxon>
        <taxon>Vertebrata</taxon>
        <taxon>Euteleostomi</taxon>
        <taxon>Mammalia</taxon>
        <taxon>Eutheria</taxon>
        <taxon>Laurasiatheria</taxon>
        <taxon>Carnivora</taxon>
        <taxon>Feliformia</taxon>
        <taxon>Felidae</taxon>
        <taxon>Felinae</taxon>
        <taxon>Lynx</taxon>
    </lineage>
</organism>
<dbReference type="Ensembl" id="ENSLCNT00005005255.1">
    <property type="protein sequence ID" value="ENSLCNP00005004662.1"/>
    <property type="gene ID" value="ENSLCNG00005003156.1"/>
</dbReference>
<protein>
    <recommendedName>
        <fullName evidence="4">Unique cartilage matrix-associated protein</fullName>
    </recommendedName>
</protein>